<evidence type="ECO:0000256" key="1">
    <source>
        <dbReference type="SAM" id="MobiDB-lite"/>
    </source>
</evidence>
<gene>
    <name evidence="3" type="ORF">CSO01_23540</name>
</gene>
<comment type="caution">
    <text evidence="3">The sequence shown here is derived from an EMBL/GenBank/DDBJ whole genome shotgun (WGS) entry which is preliminary data.</text>
</comment>
<keyword evidence="4" id="KW-1185">Reference proteome</keyword>
<organism evidence="3 4">
    <name type="scientific">Cellulomonas soli</name>
    <dbReference type="NCBI Taxonomy" id="931535"/>
    <lineage>
        <taxon>Bacteria</taxon>
        <taxon>Bacillati</taxon>
        <taxon>Actinomycetota</taxon>
        <taxon>Actinomycetes</taxon>
        <taxon>Micrococcales</taxon>
        <taxon>Cellulomonadaceae</taxon>
        <taxon>Cellulomonas</taxon>
    </lineage>
</organism>
<dbReference type="InterPro" id="IPR045547">
    <property type="entry name" value="bpX6"/>
</dbReference>
<dbReference type="AlphaFoldDB" id="A0A512PEK2"/>
<sequence length="841" mass="89052">MSPRPPWWGSTPADVLVIDAPTIGPGAARARVLRAWEPGSTLHLLPDGRWALRLAVGRLWRAESAPGLPLGRDADGRLRWTWHGVAHQAALDELPRVPLVGWVDLAALPVERLVPLERAVAPEAKIVATPSPPAVDLSRLARVGRDSRATAVAAELARRSAEAQGRGRGGRGRQESGGAVPRRNRLAELVLRSPTGGLVTRRHARYLRELTEDFERRNFDAALRRAIALTGDGGRLSLRMPAPRAGRLSPRTGPQGPGRALGVGGATVDGHLRALYQQAAERLEADARVEEAAFVHADLLGSVADAVRLLERHEQPALAATLAQERGLPVETAVRLWWRAGERERAIDLARSRGAFAAAVGRLPAEDRAAWRREWVAFCRATSDPAGAVRAAWPEPGLRDEVRSDLASACALGGADAAEMFALAVTHMPGDGAVEAADGLLRRPVTDDAPSRLRFVETLGAWVVTDPAADRRLTAQALRLLVREPRLLSDLTGPDRKRLVNALAGRADPLAAADLPRPVVPPNRPGVAPSVTVAGAGQIPVLDAAITSAGVLLALGDHGVRLAGPAGQTLARWDVPAHQVVLADHGAAALLAVRGDALTEFYRLDLVTRRVGRWLTLRLQRTASSFGGAGLLACDSRGIVLLDTTSSGAARELWRQRLGPWEVVVDLARSPSQFAAVIRADGSGELPPGLHLWRWTSTDMLLRGRDIVELPLAPVTSTALSAAGQLVTVHASTDGAGSVVRRQYPYGGAAMSQPVAEPIQAVAGGAEWGFASQTPRGLLVQGDRAGVIGLAGNPWEVLLPGAGSAGLRVGPQRVTVWAPDGRVVALDTATGRVLARFVTSA</sequence>
<accession>A0A512PEK2</accession>
<feature type="region of interest" description="Disordered" evidence="1">
    <location>
        <begin position="238"/>
        <end position="258"/>
    </location>
</feature>
<feature type="domain" description="MoxR-vWA-beta-propeller ternary system" evidence="2">
    <location>
        <begin position="4"/>
        <end position="75"/>
    </location>
</feature>
<name>A0A512PEK2_9CELL</name>
<proteinExistence type="predicted"/>
<dbReference type="RefSeq" id="WP_146953385.1">
    <property type="nucleotide sequence ID" value="NZ_BAABBJ010000007.1"/>
</dbReference>
<feature type="region of interest" description="Disordered" evidence="1">
    <location>
        <begin position="157"/>
        <end position="186"/>
    </location>
</feature>
<dbReference type="Proteomes" id="UP000321798">
    <property type="component" value="Unassembled WGS sequence"/>
</dbReference>
<dbReference type="OrthoDB" id="3652574at2"/>
<evidence type="ECO:0000313" key="3">
    <source>
        <dbReference type="EMBL" id="GEP69639.1"/>
    </source>
</evidence>
<evidence type="ECO:0000259" key="2">
    <source>
        <dbReference type="Pfam" id="PF19922"/>
    </source>
</evidence>
<protein>
    <recommendedName>
        <fullName evidence="2">MoxR-vWA-beta-propeller ternary system domain-containing protein</fullName>
    </recommendedName>
</protein>
<dbReference type="EMBL" id="BKAL01000007">
    <property type="protein sequence ID" value="GEP69639.1"/>
    <property type="molecule type" value="Genomic_DNA"/>
</dbReference>
<dbReference type="Pfam" id="PF19922">
    <property type="entry name" value="bpX6"/>
    <property type="match status" value="1"/>
</dbReference>
<reference evidence="3 4" key="1">
    <citation type="submission" date="2019-07" db="EMBL/GenBank/DDBJ databases">
        <title>Whole genome shotgun sequence of Cellulomonas soli NBRC 109434.</title>
        <authorList>
            <person name="Hosoyama A."/>
            <person name="Uohara A."/>
            <person name="Ohji S."/>
            <person name="Ichikawa N."/>
        </authorList>
    </citation>
    <scope>NUCLEOTIDE SEQUENCE [LARGE SCALE GENOMIC DNA]</scope>
    <source>
        <strain evidence="3 4">NBRC 109434</strain>
    </source>
</reference>
<evidence type="ECO:0000313" key="4">
    <source>
        <dbReference type="Proteomes" id="UP000321798"/>
    </source>
</evidence>